<dbReference type="PRINTS" id="PR00081">
    <property type="entry name" value="GDHRDH"/>
</dbReference>
<proteinExistence type="inferred from homology"/>
<keyword evidence="5" id="KW-1185">Reference proteome</keyword>
<evidence type="ECO:0000256" key="2">
    <source>
        <dbReference type="ARBA" id="ARBA00023002"/>
    </source>
</evidence>
<reference evidence="4" key="1">
    <citation type="submission" date="2022-12" db="EMBL/GenBank/DDBJ databases">
        <authorList>
            <person name="Deng Y."/>
            <person name="Zhang Y.-Q."/>
        </authorList>
    </citation>
    <scope>NUCLEOTIDE SEQUENCE</scope>
    <source>
        <strain evidence="4">CPCC 205372</strain>
    </source>
</reference>
<dbReference type="PRINTS" id="PR00080">
    <property type="entry name" value="SDRFAMILY"/>
</dbReference>
<organism evidence="4 5">
    <name type="scientific">Mycobacterium hippophais</name>
    <dbReference type="NCBI Taxonomy" id="3016340"/>
    <lineage>
        <taxon>Bacteria</taxon>
        <taxon>Bacillati</taxon>
        <taxon>Actinomycetota</taxon>
        <taxon>Actinomycetes</taxon>
        <taxon>Mycobacteriales</taxon>
        <taxon>Mycobacteriaceae</taxon>
        <taxon>Mycobacterium</taxon>
    </lineage>
</organism>
<dbReference type="PANTHER" id="PTHR44196">
    <property type="entry name" value="DEHYDROGENASE/REDUCTASE SDR FAMILY MEMBER 7B"/>
    <property type="match status" value="1"/>
</dbReference>
<dbReference type="Proteomes" id="UP001142153">
    <property type="component" value="Unassembled WGS sequence"/>
</dbReference>
<accession>A0ABT4PTV7</accession>
<protein>
    <submittedName>
        <fullName evidence="4">SDR family NAD(P)-dependent oxidoreductase</fullName>
    </submittedName>
</protein>
<evidence type="ECO:0000256" key="1">
    <source>
        <dbReference type="ARBA" id="ARBA00006484"/>
    </source>
</evidence>
<dbReference type="PROSITE" id="PS00061">
    <property type="entry name" value="ADH_SHORT"/>
    <property type="match status" value="1"/>
</dbReference>
<dbReference type="PANTHER" id="PTHR44196:SF1">
    <property type="entry name" value="DEHYDROGENASE_REDUCTASE SDR FAMILY MEMBER 7B"/>
    <property type="match status" value="1"/>
</dbReference>
<dbReference type="InterPro" id="IPR020904">
    <property type="entry name" value="Sc_DH/Rdtase_CS"/>
</dbReference>
<evidence type="ECO:0000313" key="5">
    <source>
        <dbReference type="Proteomes" id="UP001142153"/>
    </source>
</evidence>
<evidence type="ECO:0000256" key="3">
    <source>
        <dbReference type="RuleBase" id="RU000363"/>
    </source>
</evidence>
<keyword evidence="2" id="KW-0560">Oxidoreductase</keyword>
<comment type="similarity">
    <text evidence="1 3">Belongs to the short-chain dehydrogenases/reductases (SDR) family.</text>
</comment>
<dbReference type="SUPFAM" id="SSF51735">
    <property type="entry name" value="NAD(P)-binding Rossmann-fold domains"/>
    <property type="match status" value="1"/>
</dbReference>
<sequence length="271" mass="28545">MRDNGFTPVDLAGARVLLTGATGGIGQALATEFAARGSRVILTGRRADVLEPLADHIGGRAVPADLTDRAAVEHLMRAVGEIDVLIANAALPATGFLSDYSVDQVDRVLDVNLRAVIVLAKWAAERMVARRRGHMVFVSSLSGKTASSQASLYNATKFGMRGFALALRADMRPHNVGVSTIFPGYISDAGMFADSGATLPRGIATRSPLDVARAAVRAIEDNRAEVDVAPRGLRTVALLGGAIPDLAAALQRRLGADRITAQLAEGQRSKR</sequence>
<gene>
    <name evidence="4" type="ORF">O6P37_14015</name>
</gene>
<dbReference type="EMBL" id="JAPZPY010000005">
    <property type="protein sequence ID" value="MCZ8379983.1"/>
    <property type="molecule type" value="Genomic_DNA"/>
</dbReference>
<dbReference type="InterPro" id="IPR036291">
    <property type="entry name" value="NAD(P)-bd_dom_sf"/>
</dbReference>
<dbReference type="InterPro" id="IPR002347">
    <property type="entry name" value="SDR_fam"/>
</dbReference>
<dbReference type="Gene3D" id="3.40.50.720">
    <property type="entry name" value="NAD(P)-binding Rossmann-like Domain"/>
    <property type="match status" value="1"/>
</dbReference>
<evidence type="ECO:0000313" key="4">
    <source>
        <dbReference type="EMBL" id="MCZ8379983.1"/>
    </source>
</evidence>
<comment type="caution">
    <text evidence="4">The sequence shown here is derived from an EMBL/GenBank/DDBJ whole genome shotgun (WGS) entry which is preliminary data.</text>
</comment>
<name>A0ABT4PTV7_9MYCO</name>
<dbReference type="Pfam" id="PF00106">
    <property type="entry name" value="adh_short"/>
    <property type="match status" value="1"/>
</dbReference>
<dbReference type="RefSeq" id="WP_269894642.1">
    <property type="nucleotide sequence ID" value="NZ_JAPZPY010000005.1"/>
</dbReference>